<gene>
    <name evidence="1" type="ORF">GCM10023321_08150</name>
</gene>
<accession>A0ABP9PIV5</accession>
<dbReference type="InterPro" id="IPR011004">
    <property type="entry name" value="Trimer_LpxA-like_sf"/>
</dbReference>
<sequence>MFCSIYDRQFWRHERYWKLANFHYEPLFNGTPFKGLVWRLGGARVGRRLFDDGAGYISEKSLTTIGDDCTLNAASRIQPHSQEDGTFKSDHVTIGNGCTLGINSLVHYGTQLGDGSVLETDGFLMKGEQTTPRTRWIGNPATELR</sequence>
<dbReference type="Pfam" id="PF14602">
    <property type="entry name" value="Hexapep_2"/>
    <property type="match status" value="1"/>
</dbReference>
<dbReference type="Gene3D" id="2.160.10.10">
    <property type="entry name" value="Hexapeptide repeat proteins"/>
    <property type="match status" value="1"/>
</dbReference>
<reference evidence="2" key="1">
    <citation type="journal article" date="2019" name="Int. J. Syst. Evol. Microbiol.">
        <title>The Global Catalogue of Microorganisms (GCM) 10K type strain sequencing project: providing services to taxonomists for standard genome sequencing and annotation.</title>
        <authorList>
            <consortium name="The Broad Institute Genomics Platform"/>
            <consortium name="The Broad Institute Genome Sequencing Center for Infectious Disease"/>
            <person name="Wu L."/>
            <person name="Ma J."/>
        </authorList>
    </citation>
    <scope>NUCLEOTIDE SEQUENCE [LARGE SCALE GENOMIC DNA]</scope>
    <source>
        <strain evidence="2">JCM 18303</strain>
    </source>
</reference>
<organism evidence="1 2">
    <name type="scientific">Pseudonocardia eucalypti</name>
    <dbReference type="NCBI Taxonomy" id="648755"/>
    <lineage>
        <taxon>Bacteria</taxon>
        <taxon>Bacillati</taxon>
        <taxon>Actinomycetota</taxon>
        <taxon>Actinomycetes</taxon>
        <taxon>Pseudonocardiales</taxon>
        <taxon>Pseudonocardiaceae</taxon>
        <taxon>Pseudonocardia</taxon>
    </lineage>
</organism>
<dbReference type="Proteomes" id="UP001428817">
    <property type="component" value="Unassembled WGS sequence"/>
</dbReference>
<comment type="caution">
    <text evidence="1">The sequence shown here is derived from an EMBL/GenBank/DDBJ whole genome shotgun (WGS) entry which is preliminary data.</text>
</comment>
<evidence type="ECO:0008006" key="3">
    <source>
        <dbReference type="Google" id="ProtNLM"/>
    </source>
</evidence>
<dbReference type="EMBL" id="BAABJP010000002">
    <property type="protein sequence ID" value="GAA5147352.1"/>
    <property type="molecule type" value="Genomic_DNA"/>
</dbReference>
<evidence type="ECO:0000313" key="1">
    <source>
        <dbReference type="EMBL" id="GAA5147352.1"/>
    </source>
</evidence>
<evidence type="ECO:0000313" key="2">
    <source>
        <dbReference type="Proteomes" id="UP001428817"/>
    </source>
</evidence>
<dbReference type="InterPro" id="IPR001451">
    <property type="entry name" value="Hexapep"/>
</dbReference>
<dbReference type="SUPFAM" id="SSF51161">
    <property type="entry name" value="Trimeric LpxA-like enzymes"/>
    <property type="match status" value="1"/>
</dbReference>
<protein>
    <recommendedName>
        <fullName evidence="3">Acetyltransferase</fullName>
    </recommendedName>
</protein>
<proteinExistence type="predicted"/>
<keyword evidence="2" id="KW-1185">Reference proteome</keyword>
<name>A0ABP9PIV5_9PSEU</name>